<dbReference type="AlphaFoldDB" id="X7E7P2"/>
<organism evidence="1 2">
    <name type="scientific">Marinomonas ushuaiensis DSM 15871</name>
    <dbReference type="NCBI Taxonomy" id="1122207"/>
    <lineage>
        <taxon>Bacteria</taxon>
        <taxon>Pseudomonadati</taxon>
        <taxon>Pseudomonadota</taxon>
        <taxon>Gammaproteobacteria</taxon>
        <taxon>Oceanospirillales</taxon>
        <taxon>Oceanospirillaceae</taxon>
        <taxon>Marinomonas</taxon>
    </lineage>
</organism>
<dbReference type="EMBL" id="JAMB01000002">
    <property type="protein sequence ID" value="ETX11942.1"/>
    <property type="molecule type" value="Genomic_DNA"/>
</dbReference>
<keyword evidence="2" id="KW-1185">Reference proteome</keyword>
<accession>X7E7P2</accession>
<dbReference type="Proteomes" id="UP000054058">
    <property type="component" value="Unassembled WGS sequence"/>
</dbReference>
<proteinExistence type="predicted"/>
<evidence type="ECO:0000313" key="1">
    <source>
        <dbReference type="EMBL" id="ETX11942.1"/>
    </source>
</evidence>
<comment type="caution">
    <text evidence="1">The sequence shown here is derived from an EMBL/GenBank/DDBJ whole genome shotgun (WGS) entry which is preliminary data.</text>
</comment>
<name>X7E7P2_9GAMM</name>
<evidence type="ECO:0000313" key="2">
    <source>
        <dbReference type="Proteomes" id="UP000054058"/>
    </source>
</evidence>
<reference evidence="1 2" key="1">
    <citation type="submission" date="2014-01" db="EMBL/GenBank/DDBJ databases">
        <title>Marinomonas ushuaiensis DSM 15871 Genome Sequencing.</title>
        <authorList>
            <person name="Lai Q."/>
            <person name="Shao Z.S."/>
        </authorList>
    </citation>
    <scope>NUCLEOTIDE SEQUENCE [LARGE SCALE GENOMIC DNA]</scope>
    <source>
        <strain evidence="1 2">DSM 15871</strain>
    </source>
</reference>
<protein>
    <submittedName>
        <fullName evidence="1">Uncharacterized protein</fullName>
    </submittedName>
</protein>
<sequence>MKYGQKLKDREIYITELLGFKGPINAKAIFRLLPLAERPNPLHEIKQSR</sequence>
<gene>
    <name evidence="1" type="ORF">MUS1_08190</name>
</gene>